<protein>
    <submittedName>
        <fullName evidence="1">Uncharacterized protein</fullName>
    </submittedName>
</protein>
<evidence type="ECO:0000313" key="2">
    <source>
        <dbReference type="Proteomes" id="UP000188268"/>
    </source>
</evidence>
<reference evidence="1 2" key="1">
    <citation type="submission" date="2013-09" db="EMBL/GenBank/DDBJ databases">
        <title>Corchorus capsularis genome sequencing.</title>
        <authorList>
            <person name="Alam M."/>
            <person name="Haque M.S."/>
            <person name="Islam M.S."/>
            <person name="Emdad E.M."/>
            <person name="Islam M.M."/>
            <person name="Ahmed B."/>
            <person name="Halim A."/>
            <person name="Hossen Q.M.M."/>
            <person name="Hossain M.Z."/>
            <person name="Ahmed R."/>
            <person name="Khan M.M."/>
            <person name="Islam R."/>
            <person name="Rashid M.M."/>
            <person name="Khan S.A."/>
            <person name="Rahman M.S."/>
            <person name="Alam M."/>
        </authorList>
    </citation>
    <scope>NUCLEOTIDE SEQUENCE [LARGE SCALE GENOMIC DNA]</scope>
    <source>
        <strain evidence="2">cv. CVL-1</strain>
        <tissue evidence="1">Whole seedling</tissue>
    </source>
</reference>
<comment type="caution">
    <text evidence="1">The sequence shown here is derived from an EMBL/GenBank/DDBJ whole genome shotgun (WGS) entry which is preliminary data.</text>
</comment>
<accession>A0A1R3GSL2</accession>
<name>A0A1R3GSL2_COCAP</name>
<dbReference type="Gramene" id="OMO61052">
    <property type="protein sequence ID" value="OMO61052"/>
    <property type="gene ID" value="CCACVL1_23758"/>
</dbReference>
<organism evidence="1 2">
    <name type="scientific">Corchorus capsularis</name>
    <name type="common">Jute</name>
    <dbReference type="NCBI Taxonomy" id="210143"/>
    <lineage>
        <taxon>Eukaryota</taxon>
        <taxon>Viridiplantae</taxon>
        <taxon>Streptophyta</taxon>
        <taxon>Embryophyta</taxon>
        <taxon>Tracheophyta</taxon>
        <taxon>Spermatophyta</taxon>
        <taxon>Magnoliopsida</taxon>
        <taxon>eudicotyledons</taxon>
        <taxon>Gunneridae</taxon>
        <taxon>Pentapetalae</taxon>
        <taxon>rosids</taxon>
        <taxon>malvids</taxon>
        <taxon>Malvales</taxon>
        <taxon>Malvaceae</taxon>
        <taxon>Grewioideae</taxon>
        <taxon>Apeibeae</taxon>
        <taxon>Corchorus</taxon>
    </lineage>
</organism>
<dbReference type="Proteomes" id="UP000188268">
    <property type="component" value="Unassembled WGS sequence"/>
</dbReference>
<gene>
    <name evidence="1" type="ORF">CCACVL1_23758</name>
</gene>
<dbReference type="EMBL" id="AWWV01013588">
    <property type="protein sequence ID" value="OMO61052.1"/>
    <property type="molecule type" value="Genomic_DNA"/>
</dbReference>
<keyword evidence="2" id="KW-1185">Reference proteome</keyword>
<evidence type="ECO:0000313" key="1">
    <source>
        <dbReference type="EMBL" id="OMO61052.1"/>
    </source>
</evidence>
<dbReference type="AlphaFoldDB" id="A0A1R3GSL2"/>
<proteinExistence type="predicted"/>
<sequence>MAIKPYEHDFVDHCPALWAQYPSFQPHIVD</sequence>